<dbReference type="Proteomes" id="UP000183995">
    <property type="component" value="Unassembled WGS sequence"/>
</dbReference>
<dbReference type="RefSeq" id="WP_073078648.1">
    <property type="nucleotide sequence ID" value="NZ_FQXV01000007.1"/>
</dbReference>
<dbReference type="STRING" id="1123282.SAMN02745823_02127"/>
<dbReference type="EMBL" id="FQXV01000007">
    <property type="protein sequence ID" value="SHI05664.1"/>
    <property type="molecule type" value="Genomic_DNA"/>
</dbReference>
<dbReference type="AlphaFoldDB" id="A0A1M5Y1G7"/>
<sequence length="64" mass="7160">MALVEKNDNLNGKTVKMDGLTISWGDEDGTEEADGLELEQEEKPAEKKILKTKNDDQKTKKVVI</sequence>
<evidence type="ECO:0000313" key="2">
    <source>
        <dbReference type="EMBL" id="SHI05664.1"/>
    </source>
</evidence>
<accession>A0A1M5Y1G7</accession>
<proteinExistence type="predicted"/>
<protein>
    <submittedName>
        <fullName evidence="2">Uncharacterized protein</fullName>
    </submittedName>
</protein>
<gene>
    <name evidence="2" type="ORF">SAMN02745823_02127</name>
</gene>
<evidence type="ECO:0000313" key="3">
    <source>
        <dbReference type="Proteomes" id="UP000183995"/>
    </source>
</evidence>
<keyword evidence="3" id="KW-1185">Reference proteome</keyword>
<organism evidence="2 3">
    <name type="scientific">Sporobacter termitidis DSM 10068</name>
    <dbReference type="NCBI Taxonomy" id="1123282"/>
    <lineage>
        <taxon>Bacteria</taxon>
        <taxon>Bacillati</taxon>
        <taxon>Bacillota</taxon>
        <taxon>Clostridia</taxon>
        <taxon>Eubacteriales</taxon>
        <taxon>Oscillospiraceae</taxon>
        <taxon>Sporobacter</taxon>
    </lineage>
</organism>
<name>A0A1M5Y1G7_9FIRM</name>
<evidence type="ECO:0000256" key="1">
    <source>
        <dbReference type="SAM" id="MobiDB-lite"/>
    </source>
</evidence>
<feature type="region of interest" description="Disordered" evidence="1">
    <location>
        <begin position="1"/>
        <end position="64"/>
    </location>
</feature>
<feature type="compositionally biased region" description="Acidic residues" evidence="1">
    <location>
        <begin position="25"/>
        <end position="40"/>
    </location>
</feature>
<feature type="compositionally biased region" description="Basic and acidic residues" evidence="1">
    <location>
        <begin position="41"/>
        <end position="64"/>
    </location>
</feature>
<reference evidence="2 3" key="1">
    <citation type="submission" date="2016-11" db="EMBL/GenBank/DDBJ databases">
        <authorList>
            <person name="Jaros S."/>
            <person name="Januszkiewicz K."/>
            <person name="Wedrychowicz H."/>
        </authorList>
    </citation>
    <scope>NUCLEOTIDE SEQUENCE [LARGE SCALE GENOMIC DNA]</scope>
    <source>
        <strain evidence="2 3">DSM 10068</strain>
    </source>
</reference>